<evidence type="ECO:0000256" key="11">
    <source>
        <dbReference type="ARBA" id="ARBA00022840"/>
    </source>
</evidence>
<dbReference type="GO" id="GO:0046872">
    <property type="term" value="F:metal ion binding"/>
    <property type="evidence" value="ECO:0007669"/>
    <property type="project" value="UniProtKB-KW"/>
</dbReference>
<dbReference type="GO" id="GO:0006515">
    <property type="term" value="P:protein quality control for misfolded or incompletely synthesized proteins"/>
    <property type="evidence" value="ECO:0007669"/>
    <property type="project" value="TreeGrafter"/>
</dbReference>
<keyword evidence="6" id="KW-0812">Transmembrane</keyword>
<keyword evidence="13" id="KW-0482">Metalloprotease</keyword>
<reference evidence="21" key="1">
    <citation type="submission" date="2025-08" db="UniProtKB">
        <authorList>
            <consortium name="Ensembl"/>
        </authorList>
    </citation>
    <scope>IDENTIFICATION</scope>
</reference>
<dbReference type="GO" id="GO:0010636">
    <property type="term" value="P:positive regulation of mitochondrial fusion"/>
    <property type="evidence" value="ECO:0007669"/>
    <property type="project" value="UniProtKB-ARBA"/>
</dbReference>
<dbReference type="InterPro" id="IPR027417">
    <property type="entry name" value="P-loop_NTPase"/>
</dbReference>
<comment type="cofactor">
    <cofactor evidence="1">
        <name>Zn(2+)</name>
        <dbReference type="ChEBI" id="CHEBI:29105"/>
    </cofactor>
</comment>
<feature type="domain" description="AAA+ ATPase" evidence="20">
    <location>
        <begin position="364"/>
        <end position="501"/>
    </location>
</feature>
<dbReference type="HAMAP" id="MF_01458">
    <property type="entry name" value="FtsH"/>
    <property type="match status" value="1"/>
</dbReference>
<dbReference type="GO" id="GO:0005524">
    <property type="term" value="F:ATP binding"/>
    <property type="evidence" value="ECO:0007669"/>
    <property type="project" value="UniProtKB-KW"/>
</dbReference>
<protein>
    <recommendedName>
        <fullName evidence="17">ATP-dependent zinc metalloprotease YME1L1</fullName>
    </recommendedName>
    <alternativeName>
        <fullName evidence="18">ATP-dependent metalloprotease FtsH1</fullName>
    </alternativeName>
    <alternativeName>
        <fullName evidence="19">YME1-like protein 1</fullName>
    </alternativeName>
</protein>
<evidence type="ECO:0000256" key="13">
    <source>
        <dbReference type="ARBA" id="ARBA00023049"/>
    </source>
</evidence>
<comment type="subunit">
    <text evidence="16">Homohexamer; may also form heterohexamers. Exists in several complexes of 600-1100 kDa. Interacts with AFG1L.</text>
</comment>
<dbReference type="GO" id="GO:0016887">
    <property type="term" value="F:ATP hydrolysis activity"/>
    <property type="evidence" value="ECO:0007669"/>
    <property type="project" value="InterPro"/>
</dbReference>
<accession>A0A673JTE6</accession>
<evidence type="ECO:0000256" key="1">
    <source>
        <dbReference type="ARBA" id="ARBA00001947"/>
    </source>
</evidence>
<evidence type="ECO:0000256" key="19">
    <source>
        <dbReference type="ARBA" id="ARBA00078852"/>
    </source>
</evidence>
<comment type="similarity">
    <text evidence="4">In the N-terminal section; belongs to the AAA ATPase family.</text>
</comment>
<evidence type="ECO:0000256" key="18">
    <source>
        <dbReference type="ARBA" id="ARBA00078792"/>
    </source>
</evidence>
<evidence type="ECO:0000313" key="22">
    <source>
        <dbReference type="Proteomes" id="UP000472270"/>
    </source>
</evidence>
<dbReference type="PANTHER" id="PTHR23076">
    <property type="entry name" value="METALLOPROTEASE M41 FTSH"/>
    <property type="match status" value="1"/>
</dbReference>
<evidence type="ECO:0000256" key="6">
    <source>
        <dbReference type="ARBA" id="ARBA00022692"/>
    </source>
</evidence>
<evidence type="ECO:0000256" key="12">
    <source>
        <dbReference type="ARBA" id="ARBA00022989"/>
    </source>
</evidence>
<keyword evidence="9" id="KW-0378">Hydrolase</keyword>
<dbReference type="Gene3D" id="1.10.8.60">
    <property type="match status" value="1"/>
</dbReference>
<evidence type="ECO:0000256" key="17">
    <source>
        <dbReference type="ARBA" id="ARBA00072035"/>
    </source>
</evidence>
<dbReference type="InterPro" id="IPR000642">
    <property type="entry name" value="Peptidase_M41"/>
</dbReference>
<dbReference type="InterPro" id="IPR041569">
    <property type="entry name" value="AAA_lid_3"/>
</dbReference>
<evidence type="ECO:0000313" key="21">
    <source>
        <dbReference type="Ensembl" id="ENSSRHP00000055173.1"/>
    </source>
</evidence>
<evidence type="ECO:0000256" key="10">
    <source>
        <dbReference type="ARBA" id="ARBA00022833"/>
    </source>
</evidence>
<keyword evidence="22" id="KW-1185">Reference proteome</keyword>
<dbReference type="CDD" id="cd19501">
    <property type="entry name" value="RecA-like_FtsH"/>
    <property type="match status" value="1"/>
</dbReference>
<dbReference type="SUPFAM" id="SSF52540">
    <property type="entry name" value="P-loop containing nucleoside triphosphate hydrolases"/>
    <property type="match status" value="1"/>
</dbReference>
<organism evidence="21 22">
    <name type="scientific">Sinocyclocheilus rhinocerous</name>
    <dbReference type="NCBI Taxonomy" id="307959"/>
    <lineage>
        <taxon>Eukaryota</taxon>
        <taxon>Metazoa</taxon>
        <taxon>Chordata</taxon>
        <taxon>Craniata</taxon>
        <taxon>Vertebrata</taxon>
        <taxon>Euteleostomi</taxon>
        <taxon>Actinopterygii</taxon>
        <taxon>Neopterygii</taxon>
        <taxon>Teleostei</taxon>
        <taxon>Ostariophysi</taxon>
        <taxon>Cypriniformes</taxon>
        <taxon>Cyprinidae</taxon>
        <taxon>Cyprininae</taxon>
        <taxon>Sinocyclocheilus</taxon>
    </lineage>
</organism>
<evidence type="ECO:0000256" key="2">
    <source>
        <dbReference type="ARBA" id="ARBA00004325"/>
    </source>
</evidence>
<evidence type="ECO:0000256" key="14">
    <source>
        <dbReference type="ARBA" id="ARBA00023128"/>
    </source>
</evidence>
<dbReference type="InterPro" id="IPR003959">
    <property type="entry name" value="ATPase_AAA_core"/>
</dbReference>
<keyword evidence="12" id="KW-1133">Transmembrane helix</keyword>
<dbReference type="FunFam" id="3.40.50.300:FF:000195">
    <property type="entry name" value="ATP-dependent zinc metalloprotease FTSH 11"/>
    <property type="match status" value="1"/>
</dbReference>
<dbReference type="FunFam" id="1.20.58.760:FF:000002">
    <property type="entry name" value="ATP-dependent zinc metalloprotease FtsH"/>
    <property type="match status" value="1"/>
</dbReference>
<dbReference type="GO" id="GO:0005743">
    <property type="term" value="C:mitochondrial inner membrane"/>
    <property type="evidence" value="ECO:0007669"/>
    <property type="project" value="TreeGrafter"/>
</dbReference>
<keyword evidence="5" id="KW-0645">Protease</keyword>
<evidence type="ECO:0000256" key="3">
    <source>
        <dbReference type="ARBA" id="ARBA00010044"/>
    </source>
</evidence>
<gene>
    <name evidence="21" type="primary">yme1l1a</name>
</gene>
<dbReference type="Pfam" id="PF17862">
    <property type="entry name" value="AAA_lid_3"/>
    <property type="match status" value="1"/>
</dbReference>
<dbReference type="GO" id="GO:0007005">
    <property type="term" value="P:mitochondrion organization"/>
    <property type="evidence" value="ECO:0007669"/>
    <property type="project" value="TreeGrafter"/>
</dbReference>
<keyword evidence="10" id="KW-0862">Zinc</keyword>
<sequence>MLTGLFSQPKVKLKDLGLSELRFHHVREVLERLLPSIDPDPTTFQSQGTVPLTHLINVVQYLKSSANSALTTSVQSLQRDLSPEHDPLLGEPKVKLKDLGLSELRFHHVREVLERLLPSIDPEEKSISNAAQNSTAWRTSHISAPSFFQNKYGFSHKHMGLFGSSVFRRQISSPLQAACVDLHHLQLWVQNRGFKTMSSKTRHLQSGFEGPVDAENYTPAFMKGLLMKEKRDMGNLEQSLKQNNLPESHQDAFKTGFTEGFMKAQALTQRTQDSVKRTRLIIFVLLLVGLYGVSRSPLFSGKGSFSDTVRFRTTSGLDSAVDPIQMKNVTFEHVKGVEEAKNELQDVVEFLRNPQKFTVLGGKLPKGILLVGPPGTGKTLLARAVAGEADVPFYYASGSEFDEMFVGVGASRIRNLFKEAKASAPCVIFIDELDSVGGKRIESPMHPYSRQTINQLLAEMDGFKPNEGVIVIGATNFAEALDNALVRPGRFDMQVTVPRPDVKGRTEILEWYLKKIQVDSAVNAKIIARGTVGFSGAELENLVNQAALKAAADGKDLVTMKELEFAKDKILMGPERRSVEIDKRNKMITAYHESGHAIVAYYTKDAMPINKATIMPRGPSLGHVSLLPENDRWSETRAQLLAQMDVSMGGRVAEELVFGNDHITTGASSDFDGATKIAQMMVTRFGMSDKLGVMTYSDLTNHSPETQAAVEQEVRVLLQTSYERAKKLLKTYSEEHKLLADALLTYETLDAKEIQMILEGKSLNPR</sequence>
<dbReference type="InterPro" id="IPR037219">
    <property type="entry name" value="Peptidase_M41-like"/>
</dbReference>
<dbReference type="SUPFAM" id="SSF140990">
    <property type="entry name" value="FtsH protease domain-like"/>
    <property type="match status" value="1"/>
</dbReference>
<dbReference type="InterPro" id="IPR003593">
    <property type="entry name" value="AAA+_ATPase"/>
</dbReference>
<keyword evidence="8" id="KW-0547">Nucleotide-binding</keyword>
<keyword evidence="15" id="KW-0472">Membrane</keyword>
<dbReference type="SMART" id="SM00382">
    <property type="entry name" value="AAA"/>
    <property type="match status" value="1"/>
</dbReference>
<dbReference type="Pfam" id="PF01434">
    <property type="entry name" value="Peptidase_M41"/>
    <property type="match status" value="1"/>
</dbReference>
<evidence type="ECO:0000259" key="20">
    <source>
        <dbReference type="SMART" id="SM00382"/>
    </source>
</evidence>
<dbReference type="Proteomes" id="UP000472270">
    <property type="component" value="Unassembled WGS sequence"/>
</dbReference>
<comment type="subcellular location">
    <subcellularLocation>
        <location evidence="2">Mitochondrion membrane</location>
    </subcellularLocation>
</comment>
<dbReference type="GO" id="GO:0004222">
    <property type="term" value="F:metalloendopeptidase activity"/>
    <property type="evidence" value="ECO:0007669"/>
    <property type="project" value="InterPro"/>
</dbReference>
<dbReference type="InterPro" id="IPR003960">
    <property type="entry name" value="ATPase_AAA_CS"/>
</dbReference>
<evidence type="ECO:0000256" key="9">
    <source>
        <dbReference type="ARBA" id="ARBA00022801"/>
    </source>
</evidence>
<reference evidence="21" key="2">
    <citation type="submission" date="2025-09" db="UniProtKB">
        <authorList>
            <consortium name="Ensembl"/>
        </authorList>
    </citation>
    <scope>IDENTIFICATION</scope>
</reference>
<name>A0A673JTE6_9TELE</name>
<dbReference type="PROSITE" id="PS00674">
    <property type="entry name" value="AAA"/>
    <property type="match status" value="1"/>
</dbReference>
<evidence type="ECO:0000256" key="7">
    <source>
        <dbReference type="ARBA" id="ARBA00022723"/>
    </source>
</evidence>
<keyword evidence="14" id="KW-0496">Mitochondrion</keyword>
<dbReference type="PANTHER" id="PTHR23076:SF97">
    <property type="entry name" value="ATP-DEPENDENT ZINC METALLOPROTEASE YME1L1"/>
    <property type="match status" value="1"/>
</dbReference>
<dbReference type="NCBIfam" id="TIGR01241">
    <property type="entry name" value="FtsH_fam"/>
    <property type="match status" value="1"/>
</dbReference>
<evidence type="ECO:0000256" key="4">
    <source>
        <dbReference type="ARBA" id="ARBA00010550"/>
    </source>
</evidence>
<proteinExistence type="inferred from homology"/>
<comment type="similarity">
    <text evidence="3">In the C-terminal section; belongs to the peptidase M41 family.</text>
</comment>
<dbReference type="Ensembl" id="ENSSRHT00000056721.1">
    <property type="protein sequence ID" value="ENSSRHP00000055173.1"/>
    <property type="gene ID" value="ENSSRHG00000027583.1"/>
</dbReference>
<dbReference type="Pfam" id="PF00004">
    <property type="entry name" value="AAA"/>
    <property type="match status" value="1"/>
</dbReference>
<dbReference type="FunFam" id="1.10.8.60:FF:000001">
    <property type="entry name" value="ATP-dependent zinc metalloprotease FtsH"/>
    <property type="match status" value="1"/>
</dbReference>
<evidence type="ECO:0000256" key="15">
    <source>
        <dbReference type="ARBA" id="ARBA00023136"/>
    </source>
</evidence>
<dbReference type="AlphaFoldDB" id="A0A673JTE6"/>
<keyword evidence="7" id="KW-0479">Metal-binding</keyword>
<dbReference type="Gene3D" id="3.40.50.300">
    <property type="entry name" value="P-loop containing nucleotide triphosphate hydrolases"/>
    <property type="match status" value="1"/>
</dbReference>
<evidence type="ECO:0000256" key="16">
    <source>
        <dbReference type="ARBA" id="ARBA00062117"/>
    </source>
</evidence>
<dbReference type="InterPro" id="IPR005936">
    <property type="entry name" value="FtsH"/>
</dbReference>
<dbReference type="GO" id="GO:0034982">
    <property type="term" value="P:mitochondrial protein processing"/>
    <property type="evidence" value="ECO:0007669"/>
    <property type="project" value="UniProtKB-ARBA"/>
</dbReference>
<dbReference type="Gene3D" id="1.20.58.760">
    <property type="entry name" value="Peptidase M41"/>
    <property type="match status" value="1"/>
</dbReference>
<keyword evidence="11" id="KW-0067">ATP-binding</keyword>
<dbReference type="GO" id="GO:0004176">
    <property type="term" value="F:ATP-dependent peptidase activity"/>
    <property type="evidence" value="ECO:0007669"/>
    <property type="project" value="InterPro"/>
</dbReference>
<evidence type="ECO:0000256" key="5">
    <source>
        <dbReference type="ARBA" id="ARBA00022670"/>
    </source>
</evidence>
<evidence type="ECO:0000256" key="8">
    <source>
        <dbReference type="ARBA" id="ARBA00022741"/>
    </source>
</evidence>